<dbReference type="Pfam" id="PF13601">
    <property type="entry name" value="HTH_34"/>
    <property type="match status" value="1"/>
</dbReference>
<dbReference type="PANTHER" id="PTHR37318">
    <property type="entry name" value="BSL7504 PROTEIN"/>
    <property type="match status" value="1"/>
</dbReference>
<comment type="caution">
    <text evidence="2">The sequence shown here is derived from an EMBL/GenBank/DDBJ whole genome shotgun (WGS) entry which is preliminary data.</text>
</comment>
<dbReference type="Proteomes" id="UP000198506">
    <property type="component" value="Unassembled WGS sequence"/>
</dbReference>
<dbReference type="AlphaFoldDB" id="A0AA94HMI0"/>
<evidence type="ECO:0000313" key="3">
    <source>
        <dbReference type="Proteomes" id="UP000198506"/>
    </source>
</evidence>
<name>A0AA94HMI0_9MICO</name>
<dbReference type="PANTHER" id="PTHR37318:SF1">
    <property type="entry name" value="BSL7504 PROTEIN"/>
    <property type="match status" value="1"/>
</dbReference>
<keyword evidence="2" id="KW-0238">DNA-binding</keyword>
<dbReference type="InterPro" id="IPR036390">
    <property type="entry name" value="WH_DNA-bd_sf"/>
</dbReference>
<proteinExistence type="predicted"/>
<dbReference type="EMBL" id="FOZN01000002">
    <property type="protein sequence ID" value="SFS11020.1"/>
    <property type="molecule type" value="Genomic_DNA"/>
</dbReference>
<sequence>MTMGELDPVIHAPSRLRIVTTLNDLLEEGDTVTFPRLQELLTMTAGNLTTHLAKLEAAGYVTIVKAFAGKRPVTSIGITLEGRAAFRDYRRALLELLG</sequence>
<organism evidence="2 3">
    <name type="scientific">Agrococcus baldri</name>
    <dbReference type="NCBI Taxonomy" id="153730"/>
    <lineage>
        <taxon>Bacteria</taxon>
        <taxon>Bacillati</taxon>
        <taxon>Actinomycetota</taxon>
        <taxon>Actinomycetes</taxon>
        <taxon>Micrococcales</taxon>
        <taxon>Microbacteriaceae</taxon>
        <taxon>Agrococcus</taxon>
    </lineage>
</organism>
<dbReference type="SUPFAM" id="SSF46785">
    <property type="entry name" value="Winged helix' DNA-binding domain"/>
    <property type="match status" value="1"/>
</dbReference>
<dbReference type="InterPro" id="IPR027395">
    <property type="entry name" value="WH_DNA-bd_dom"/>
</dbReference>
<dbReference type="InterPro" id="IPR036388">
    <property type="entry name" value="WH-like_DNA-bd_sf"/>
</dbReference>
<dbReference type="GO" id="GO:0003677">
    <property type="term" value="F:DNA binding"/>
    <property type="evidence" value="ECO:0007669"/>
    <property type="project" value="UniProtKB-KW"/>
</dbReference>
<protein>
    <submittedName>
        <fullName evidence="2">Winged helix DNA-binding domain-containing protein</fullName>
    </submittedName>
</protein>
<evidence type="ECO:0000259" key="1">
    <source>
        <dbReference type="Pfam" id="PF13601"/>
    </source>
</evidence>
<reference evidence="2 3" key="1">
    <citation type="submission" date="2016-10" db="EMBL/GenBank/DDBJ databases">
        <authorList>
            <person name="Varghese N."/>
            <person name="Submissions S."/>
        </authorList>
    </citation>
    <scope>NUCLEOTIDE SEQUENCE [LARGE SCALE GENOMIC DNA]</scope>
    <source>
        <strain evidence="2 3">IAM 15147</strain>
    </source>
</reference>
<dbReference type="Gene3D" id="1.10.10.10">
    <property type="entry name" value="Winged helix-like DNA-binding domain superfamily/Winged helix DNA-binding domain"/>
    <property type="match status" value="1"/>
</dbReference>
<accession>A0AA94HMI0</accession>
<keyword evidence="3" id="KW-1185">Reference proteome</keyword>
<evidence type="ECO:0000313" key="2">
    <source>
        <dbReference type="EMBL" id="SFS11020.1"/>
    </source>
</evidence>
<gene>
    <name evidence="2" type="ORF">SAMN04487783_1500</name>
</gene>
<feature type="domain" description="Winged helix DNA-binding" evidence="1">
    <location>
        <begin position="15"/>
        <end position="96"/>
    </location>
</feature>